<keyword evidence="1" id="KW-0812">Transmembrane</keyword>
<dbReference type="InterPro" id="IPR012422">
    <property type="entry name" value="Cyt_c_oxidase_su4_bac-aa3"/>
</dbReference>
<organism evidence="3 4">
    <name type="scientific">Inquilinus ginsengisoli</name>
    <dbReference type="NCBI Taxonomy" id="363840"/>
    <lineage>
        <taxon>Bacteria</taxon>
        <taxon>Pseudomonadati</taxon>
        <taxon>Pseudomonadota</taxon>
        <taxon>Alphaproteobacteria</taxon>
        <taxon>Rhodospirillales</taxon>
        <taxon>Rhodospirillaceae</taxon>
        <taxon>Inquilinus</taxon>
    </lineage>
</organism>
<dbReference type="InterPro" id="IPR036596">
    <property type="entry name" value="Cyt-C_aa3_sf"/>
</dbReference>
<feature type="transmembrane region" description="Helical" evidence="1">
    <location>
        <begin position="27"/>
        <end position="46"/>
    </location>
</feature>
<evidence type="ECO:0000259" key="2">
    <source>
        <dbReference type="Pfam" id="PF07835"/>
    </source>
</evidence>
<keyword evidence="1" id="KW-1133">Transmembrane helix</keyword>
<dbReference type="EMBL" id="JAVDPW010000010">
    <property type="protein sequence ID" value="MDR6292829.1"/>
    <property type="molecule type" value="Genomic_DNA"/>
</dbReference>
<proteinExistence type="predicted"/>
<keyword evidence="1" id="KW-0472">Membrane</keyword>
<evidence type="ECO:0000313" key="4">
    <source>
        <dbReference type="Proteomes" id="UP001262410"/>
    </source>
</evidence>
<protein>
    <recommendedName>
        <fullName evidence="2">Cytochrome c oxidase subunit IV bacterial aa3 type domain-containing protein</fullName>
    </recommendedName>
</protein>
<reference evidence="3 4" key="1">
    <citation type="submission" date="2023-07" db="EMBL/GenBank/DDBJ databases">
        <title>Sorghum-associated microbial communities from plants grown in Nebraska, USA.</title>
        <authorList>
            <person name="Schachtman D."/>
        </authorList>
    </citation>
    <scope>NUCLEOTIDE SEQUENCE [LARGE SCALE GENOMIC DNA]</scope>
    <source>
        <strain evidence="3 4">584</strain>
    </source>
</reference>
<feature type="domain" description="Cytochrome c oxidase subunit IV bacterial aa3 type" evidence="2">
    <location>
        <begin position="21"/>
        <end position="46"/>
    </location>
</feature>
<keyword evidence="4" id="KW-1185">Reference proteome</keyword>
<dbReference type="Proteomes" id="UP001262410">
    <property type="component" value="Unassembled WGS sequence"/>
</dbReference>
<accession>A0ABU1JXW0</accession>
<dbReference type="Gene3D" id="1.20.5.160">
    <property type="entry name" value="Bacterial aa3 type cytochrome c oxidase subunit IV"/>
    <property type="match status" value="1"/>
</dbReference>
<dbReference type="SUPFAM" id="SSF81469">
    <property type="entry name" value="Bacterial aa3 type cytochrome c oxidase subunit IV"/>
    <property type="match status" value="1"/>
</dbReference>
<evidence type="ECO:0000256" key="1">
    <source>
        <dbReference type="SAM" id="Phobius"/>
    </source>
</evidence>
<evidence type="ECO:0000313" key="3">
    <source>
        <dbReference type="EMBL" id="MDR6292829.1"/>
    </source>
</evidence>
<dbReference type="Pfam" id="PF07835">
    <property type="entry name" value="COX4_pro_2"/>
    <property type="match status" value="1"/>
</dbReference>
<comment type="caution">
    <text evidence="3">The sequence shown here is derived from an EMBL/GenBank/DDBJ whole genome shotgun (WGS) entry which is preliminary data.</text>
</comment>
<sequence>MATDGTNQVSDELLTSRRLMYASFVRFSTWGIVFVAVLLIAMTLFLL</sequence>
<dbReference type="RefSeq" id="WP_309799274.1">
    <property type="nucleotide sequence ID" value="NZ_JAVDPW010000010.1"/>
</dbReference>
<name>A0ABU1JXW0_9PROT</name>
<gene>
    <name evidence="3" type="ORF">E9232_005374</name>
</gene>